<gene>
    <name evidence="2" type="ORF">K460DRAFT_370534</name>
</gene>
<evidence type="ECO:0000256" key="1">
    <source>
        <dbReference type="SAM" id="MobiDB-lite"/>
    </source>
</evidence>
<evidence type="ECO:0000313" key="2">
    <source>
        <dbReference type="EMBL" id="KAF1842563.1"/>
    </source>
</evidence>
<feature type="region of interest" description="Disordered" evidence="1">
    <location>
        <begin position="85"/>
        <end position="124"/>
    </location>
</feature>
<reference evidence="2" key="1">
    <citation type="submission" date="2020-01" db="EMBL/GenBank/DDBJ databases">
        <authorList>
            <consortium name="DOE Joint Genome Institute"/>
            <person name="Haridas S."/>
            <person name="Albert R."/>
            <person name="Binder M."/>
            <person name="Bloem J."/>
            <person name="Labutti K."/>
            <person name="Salamov A."/>
            <person name="Andreopoulos B."/>
            <person name="Baker S.E."/>
            <person name="Barry K."/>
            <person name="Bills G."/>
            <person name="Bluhm B.H."/>
            <person name="Cannon C."/>
            <person name="Castanera R."/>
            <person name="Culley D.E."/>
            <person name="Daum C."/>
            <person name="Ezra D."/>
            <person name="Gonzalez J.B."/>
            <person name="Henrissat B."/>
            <person name="Kuo A."/>
            <person name="Liang C."/>
            <person name="Lipzen A."/>
            <person name="Lutzoni F."/>
            <person name="Magnuson J."/>
            <person name="Mondo S."/>
            <person name="Nolan M."/>
            <person name="Ohm R."/>
            <person name="Pangilinan J."/>
            <person name="Park H.-J."/>
            <person name="Ramirez L."/>
            <person name="Alfaro M."/>
            <person name="Sun H."/>
            <person name="Tritt A."/>
            <person name="Yoshinaga Y."/>
            <person name="Zwiers L.-H."/>
            <person name="Turgeon B.G."/>
            <person name="Goodwin S.B."/>
            <person name="Spatafora J.W."/>
            <person name="Crous P.W."/>
            <person name="Grigoriev I.V."/>
        </authorList>
    </citation>
    <scope>NUCLEOTIDE SEQUENCE</scope>
    <source>
        <strain evidence="2">CBS 394.84</strain>
    </source>
</reference>
<dbReference type="Proteomes" id="UP000800039">
    <property type="component" value="Unassembled WGS sequence"/>
</dbReference>
<accession>A0A9P4GB50</accession>
<feature type="compositionally biased region" description="Polar residues" evidence="1">
    <location>
        <begin position="1"/>
        <end position="12"/>
    </location>
</feature>
<proteinExistence type="predicted"/>
<sequence>MKAYSLQCNGAQQLMPPPRLPRNLRSCYPPATAHQVRCASKTGRVQSSIDGHDPPQSSSAAGHHGETSSDIGEKKSWWAATMSRAASSVSRSVPTEPTERGSQPSNAPTASSPSPSGGGAQIVQGNVQGTCSEDAQGEHVGEKNLEAGRRFRTHFARLVIRKQWKDSSKQRKVGSKSAQPGLWVQRVASSKESRCTALYTNLPTSASRPSASPSASQASQSVAQTGEKIAFNKPPRHKLLLYACNRYQLLIRLFVTTVIALEDVSPRSTTPIISSFLHRLRVIARDAAIEKDHRIEALLRRHAGAINAFAAKLGSLGSESSTVPVVVPSPGSVCSGETGLDVANLQAQSQDSKSMSNEGASKDSASKDGTAEDRKTESKILKREDDGQRLTRLSNTQSHSKSSSDHFKVFASTAMTSPELAADAKDSSTIETPPKSSPRTSRVSKKSLMEELFPEASSPRPQHSEKRDQYPKLDLPYVTPTTPLRVVEERKSLKEQVNESFQKSGEQTTVLQLAHCSTELTEADFLRVIPKGKHIESWRREGEFDKIIPGRDPLSLERMPFYYILFRDPISALAYQKNASRLHKLTALHQPSNIFSAIPPPKGFLEDGEDLDKVTSLYNLLPTQHPISLLTIMQPYHSALRALIERGGYQPIMPNVDETGNRIWKVLMRIEGHEPSRTDLFKILRRVAYMHGMPLTLRNESSTSIHRLRDLVNLKTATTPLSSIGPRAYGSFDRDIEKTRASVDFEDPGIQVLMASAGEDSTAQEVHQMVMNRVYNRWVLDFSDENAARRFALTWHRRALPDWEGGKTEGMDVDEVRMCNTEVLW</sequence>
<feature type="region of interest" description="Disordered" evidence="1">
    <location>
        <begin position="419"/>
        <end position="475"/>
    </location>
</feature>
<feature type="compositionally biased region" description="Basic and acidic residues" evidence="1">
    <location>
        <begin position="63"/>
        <end position="72"/>
    </location>
</feature>
<feature type="compositionally biased region" description="Basic and acidic residues" evidence="1">
    <location>
        <begin position="360"/>
        <end position="389"/>
    </location>
</feature>
<dbReference type="RefSeq" id="XP_040785126.1">
    <property type="nucleotide sequence ID" value="XM_040934184.1"/>
</dbReference>
<feature type="compositionally biased region" description="Basic and acidic residues" evidence="1">
    <location>
        <begin position="462"/>
        <end position="471"/>
    </location>
</feature>
<keyword evidence="3" id="KW-1185">Reference proteome</keyword>
<feature type="compositionally biased region" description="Low complexity" evidence="1">
    <location>
        <begin position="102"/>
        <end position="115"/>
    </location>
</feature>
<feature type="compositionally biased region" description="Polar residues" evidence="1">
    <location>
        <begin position="43"/>
        <end position="60"/>
    </location>
</feature>
<feature type="compositionally biased region" description="Polar residues" evidence="1">
    <location>
        <begin position="391"/>
        <end position="401"/>
    </location>
</feature>
<feature type="region of interest" description="Disordered" evidence="1">
    <location>
        <begin position="347"/>
        <end position="405"/>
    </location>
</feature>
<feature type="non-terminal residue" evidence="2">
    <location>
        <position position="1"/>
    </location>
</feature>
<comment type="caution">
    <text evidence="2">The sequence shown here is derived from an EMBL/GenBank/DDBJ whole genome shotgun (WGS) entry which is preliminary data.</text>
</comment>
<dbReference type="AlphaFoldDB" id="A0A9P4GB50"/>
<protein>
    <submittedName>
        <fullName evidence="2">Uncharacterized protein</fullName>
    </submittedName>
</protein>
<feature type="region of interest" description="Disordered" evidence="1">
    <location>
        <begin position="1"/>
        <end position="72"/>
    </location>
</feature>
<feature type="compositionally biased region" description="Polar residues" evidence="1">
    <location>
        <begin position="347"/>
        <end position="359"/>
    </location>
</feature>
<name>A0A9P4GB50_9PLEO</name>
<dbReference type="OrthoDB" id="5332316at2759"/>
<organism evidence="2 3">
    <name type="scientific">Cucurbitaria berberidis CBS 394.84</name>
    <dbReference type="NCBI Taxonomy" id="1168544"/>
    <lineage>
        <taxon>Eukaryota</taxon>
        <taxon>Fungi</taxon>
        <taxon>Dikarya</taxon>
        <taxon>Ascomycota</taxon>
        <taxon>Pezizomycotina</taxon>
        <taxon>Dothideomycetes</taxon>
        <taxon>Pleosporomycetidae</taxon>
        <taxon>Pleosporales</taxon>
        <taxon>Pleosporineae</taxon>
        <taxon>Cucurbitariaceae</taxon>
        <taxon>Cucurbitaria</taxon>
    </lineage>
</organism>
<evidence type="ECO:0000313" key="3">
    <source>
        <dbReference type="Proteomes" id="UP000800039"/>
    </source>
</evidence>
<dbReference type="EMBL" id="ML976618">
    <property type="protein sequence ID" value="KAF1842563.1"/>
    <property type="molecule type" value="Genomic_DNA"/>
</dbReference>
<dbReference type="GeneID" id="63851435"/>